<evidence type="ECO:0000256" key="1">
    <source>
        <dbReference type="ARBA" id="ARBA00004651"/>
    </source>
</evidence>
<evidence type="ECO:0000313" key="10">
    <source>
        <dbReference type="Proteomes" id="UP000824267"/>
    </source>
</evidence>
<dbReference type="EMBL" id="DXGG01000071">
    <property type="protein sequence ID" value="HIW87062.1"/>
    <property type="molecule type" value="Genomic_DNA"/>
</dbReference>
<name>A0A9D1RGA2_9BACT</name>
<dbReference type="InterPro" id="IPR011990">
    <property type="entry name" value="TPR-like_helical_dom_sf"/>
</dbReference>
<dbReference type="PANTHER" id="PTHR33908:SF11">
    <property type="entry name" value="MEMBRANE PROTEIN"/>
    <property type="match status" value="1"/>
</dbReference>
<dbReference type="AlphaFoldDB" id="A0A9D1RGA2"/>
<comment type="subcellular location">
    <subcellularLocation>
        <location evidence="1">Cell membrane</location>
        <topology evidence="1">Multi-pass membrane protein</topology>
    </subcellularLocation>
</comment>
<feature type="transmembrane region" description="Helical" evidence="8">
    <location>
        <begin position="245"/>
        <end position="267"/>
    </location>
</feature>
<reference evidence="9" key="2">
    <citation type="submission" date="2021-04" db="EMBL/GenBank/DDBJ databases">
        <authorList>
            <person name="Gilroy R."/>
        </authorList>
    </citation>
    <scope>NUCLEOTIDE SEQUENCE</scope>
    <source>
        <strain evidence="9">Gambia16-930</strain>
    </source>
</reference>
<keyword evidence="5 8" id="KW-0812">Transmembrane</keyword>
<evidence type="ECO:0000256" key="7">
    <source>
        <dbReference type="ARBA" id="ARBA00023136"/>
    </source>
</evidence>
<feature type="transmembrane region" description="Helical" evidence="8">
    <location>
        <begin position="200"/>
        <end position="233"/>
    </location>
</feature>
<dbReference type="GO" id="GO:0005886">
    <property type="term" value="C:plasma membrane"/>
    <property type="evidence" value="ECO:0007669"/>
    <property type="project" value="UniProtKB-SubCell"/>
</dbReference>
<feature type="transmembrane region" description="Helical" evidence="8">
    <location>
        <begin position="118"/>
        <end position="138"/>
    </location>
</feature>
<keyword evidence="6 8" id="KW-1133">Transmembrane helix</keyword>
<sequence length="752" mass="86258">MKKIKRFFEYFFVEPTRAIKAGKLNEGESVIYRPLYVVLLAVMLGTMMILSTDAGISGDEHLHVKHAKDILNYYKTLGEDKTAATITASNNLPYYGQLPDTVIYIITELFSIDDYMGFRHLVCSIIGWIGILFASLLAKRVGGWRAAVFTALLLFISPRYLGHSFNNLKDIPFATACIMSVYYMVKFLDNLPKIRLSTSIMLALSIAFATAIRVGGLLMMAYFGLFALLYYIYRRKELKPVFTKTLIWSLGICLVAYIIAVLVWPYALEAPVSHVADTLKNMNKFAVSLRQIFEGESIWSNALPWYYTPKYILMTIPLLVILGFVLSVVFIRHNRKQWFHYAVLFFACIFPVFWIVINNSNVYGGWRHSLFVYPPMVVLAGLGLSTLLSLIKNKYVKYVTGLAFLVLAFHPVRHCIANHPYEYVYFNQLVGSTESAYGQYEMDYYFHSLREASEWVLHNAKRDGNTTSDKIIVASWHMPPVEYYFRKDTNRFKTAFTRWNEKGETDWDYAIFCNTGIESECLRNNYFPPKNTVHRIEVDGKPICVVLKREDKNDFYATNAMKANDYAKAKELYCKALKADSLNETAIINLSQIYLTEAQTDSSSMNKLDSCLTLLDRMLKYNPKNETANYFKAYALYSDKQFEQALSVCDFIISINSKYSGAYSLAANIMLNQGNLAGAEEYLTRIIHIGRADNQTVNMLVSIYMAQGLDQANAYVKLYSILEEYYRKEGNEKMAEEYAKAIEQIMQSMYVK</sequence>
<feature type="transmembrane region" description="Helical" evidence="8">
    <location>
        <begin position="338"/>
        <end position="357"/>
    </location>
</feature>
<dbReference type="Gene3D" id="1.25.40.10">
    <property type="entry name" value="Tetratricopeptide repeat domain"/>
    <property type="match status" value="1"/>
</dbReference>
<dbReference type="GO" id="GO:0009103">
    <property type="term" value="P:lipopolysaccharide biosynthetic process"/>
    <property type="evidence" value="ECO:0007669"/>
    <property type="project" value="UniProtKB-ARBA"/>
</dbReference>
<evidence type="ECO:0000256" key="5">
    <source>
        <dbReference type="ARBA" id="ARBA00022692"/>
    </source>
</evidence>
<keyword evidence="7 8" id="KW-0472">Membrane</keyword>
<reference evidence="9" key="1">
    <citation type="journal article" date="2021" name="PeerJ">
        <title>Extensive microbial diversity within the chicken gut microbiome revealed by metagenomics and culture.</title>
        <authorList>
            <person name="Gilroy R."/>
            <person name="Ravi A."/>
            <person name="Getino M."/>
            <person name="Pursley I."/>
            <person name="Horton D.L."/>
            <person name="Alikhan N.F."/>
            <person name="Baker D."/>
            <person name="Gharbi K."/>
            <person name="Hall N."/>
            <person name="Watson M."/>
            <person name="Adriaenssens E.M."/>
            <person name="Foster-Nyarko E."/>
            <person name="Jarju S."/>
            <person name="Secka A."/>
            <person name="Antonio M."/>
            <person name="Oren A."/>
            <person name="Chaudhuri R.R."/>
            <person name="La Ragione R."/>
            <person name="Hildebrand F."/>
            <person name="Pallen M.J."/>
        </authorList>
    </citation>
    <scope>NUCLEOTIDE SEQUENCE</scope>
    <source>
        <strain evidence="9">Gambia16-930</strain>
    </source>
</reference>
<dbReference type="InterPro" id="IPR050297">
    <property type="entry name" value="LipidA_mod_glycosyltrf_83"/>
</dbReference>
<evidence type="ECO:0000256" key="3">
    <source>
        <dbReference type="ARBA" id="ARBA00022676"/>
    </source>
</evidence>
<evidence type="ECO:0000256" key="6">
    <source>
        <dbReference type="ARBA" id="ARBA00022989"/>
    </source>
</evidence>
<feature type="transmembrane region" description="Helical" evidence="8">
    <location>
        <begin position="395"/>
        <end position="412"/>
    </location>
</feature>
<dbReference type="Proteomes" id="UP000824267">
    <property type="component" value="Unassembled WGS sequence"/>
</dbReference>
<evidence type="ECO:0000313" key="9">
    <source>
        <dbReference type="EMBL" id="HIW87062.1"/>
    </source>
</evidence>
<evidence type="ECO:0008006" key="11">
    <source>
        <dbReference type="Google" id="ProtNLM"/>
    </source>
</evidence>
<evidence type="ECO:0000256" key="2">
    <source>
        <dbReference type="ARBA" id="ARBA00022475"/>
    </source>
</evidence>
<evidence type="ECO:0000256" key="8">
    <source>
        <dbReference type="SAM" id="Phobius"/>
    </source>
</evidence>
<feature type="transmembrane region" description="Helical" evidence="8">
    <location>
        <begin position="30"/>
        <end position="50"/>
    </location>
</feature>
<feature type="transmembrane region" description="Helical" evidence="8">
    <location>
        <begin position="311"/>
        <end position="331"/>
    </location>
</feature>
<proteinExistence type="predicted"/>
<feature type="transmembrane region" description="Helical" evidence="8">
    <location>
        <begin position="369"/>
        <end position="388"/>
    </location>
</feature>
<keyword evidence="4" id="KW-0808">Transferase</keyword>
<organism evidence="9 10">
    <name type="scientific">Candidatus Onthomorpha intestinigallinarum</name>
    <dbReference type="NCBI Taxonomy" id="2840880"/>
    <lineage>
        <taxon>Bacteria</taxon>
        <taxon>Pseudomonadati</taxon>
        <taxon>Bacteroidota</taxon>
        <taxon>Bacteroidia</taxon>
        <taxon>Bacteroidales</taxon>
        <taxon>Candidatus Onthomorpha</taxon>
    </lineage>
</organism>
<gene>
    <name evidence="9" type="ORF">IAC47_02160</name>
</gene>
<protein>
    <recommendedName>
        <fullName evidence="11">Glycosyltransferase RgtA/B/C/D-like domain-containing protein</fullName>
    </recommendedName>
</protein>
<comment type="caution">
    <text evidence="9">The sequence shown here is derived from an EMBL/GenBank/DDBJ whole genome shotgun (WGS) entry which is preliminary data.</text>
</comment>
<dbReference type="GO" id="GO:0016763">
    <property type="term" value="F:pentosyltransferase activity"/>
    <property type="evidence" value="ECO:0007669"/>
    <property type="project" value="TreeGrafter"/>
</dbReference>
<evidence type="ECO:0000256" key="4">
    <source>
        <dbReference type="ARBA" id="ARBA00022679"/>
    </source>
</evidence>
<dbReference type="PANTHER" id="PTHR33908">
    <property type="entry name" value="MANNOSYLTRANSFERASE YKCB-RELATED"/>
    <property type="match status" value="1"/>
</dbReference>
<keyword evidence="3" id="KW-0328">Glycosyltransferase</keyword>
<dbReference type="SUPFAM" id="SSF48452">
    <property type="entry name" value="TPR-like"/>
    <property type="match status" value="1"/>
</dbReference>
<feature type="transmembrane region" description="Helical" evidence="8">
    <location>
        <begin position="144"/>
        <end position="162"/>
    </location>
</feature>
<keyword evidence="2" id="KW-1003">Cell membrane</keyword>
<accession>A0A9D1RGA2</accession>